<gene>
    <name evidence="1" type="ORF">FVE67_02220</name>
</gene>
<dbReference type="AlphaFoldDB" id="A0A6H1WRC1"/>
<protein>
    <submittedName>
        <fullName evidence="1">Uncharacterized protein</fullName>
    </submittedName>
</protein>
<name>A0A6H1WRC1_9BACT</name>
<dbReference type="KEGG" id="tmai:FVE67_02220"/>
<evidence type="ECO:0000313" key="1">
    <source>
        <dbReference type="EMBL" id="QJA05686.1"/>
    </source>
</evidence>
<dbReference type="RefSeq" id="WP_168719048.1">
    <property type="nucleotide sequence ID" value="NZ_CP042909.1"/>
</dbReference>
<proteinExistence type="predicted"/>
<dbReference type="Proteomes" id="UP000501253">
    <property type="component" value="Chromosome"/>
</dbReference>
<dbReference type="EMBL" id="CP042909">
    <property type="protein sequence ID" value="QJA05686.1"/>
    <property type="molecule type" value="Genomic_DNA"/>
</dbReference>
<accession>A0A6H1WRC1</accession>
<sequence length="184" mass="21323">MIRKVVLFLIAGLWGVGVSFSADLQKLRLGYQGFILGKSPTSLEGFLPDREAFPGTLRYRKGHLVVVLEEKERQVLALYEEFPRLSPEELRKRVGYLFGLFGEPTFEAHGRMLFWYFTPQGKLSAEEFRKLREEGRSPEVLAIGKFYCDHRIMEFGKGAKKKEKARAYFTLYAPEPLRRIVKNQ</sequence>
<evidence type="ECO:0000313" key="2">
    <source>
        <dbReference type="Proteomes" id="UP000501253"/>
    </source>
</evidence>
<keyword evidence="2" id="KW-1185">Reference proteome</keyword>
<organism evidence="1 2">
    <name type="scientific">Thermosulfurimonas marina</name>
    <dbReference type="NCBI Taxonomy" id="2047767"/>
    <lineage>
        <taxon>Bacteria</taxon>
        <taxon>Pseudomonadati</taxon>
        <taxon>Thermodesulfobacteriota</taxon>
        <taxon>Thermodesulfobacteria</taxon>
        <taxon>Thermodesulfobacteriales</taxon>
        <taxon>Thermodesulfobacteriaceae</taxon>
        <taxon>Thermosulfurimonas</taxon>
    </lineage>
</organism>
<reference evidence="1 2" key="1">
    <citation type="submission" date="2019-08" db="EMBL/GenBank/DDBJ databases">
        <title>Complete genome sequence of Thermosulfurimonas marina SU872T, an anaerobic thermophilic chemolithoautotrophic bacterium isolated from a shallow marine hydrothermal vent.</title>
        <authorList>
            <person name="Allioux M."/>
            <person name="Jebbar M."/>
            <person name="Slobodkina G."/>
            <person name="Slobodkin A."/>
            <person name="Moalic Y."/>
            <person name="Frolova A."/>
            <person name="Shao Z."/>
            <person name="Alain K."/>
        </authorList>
    </citation>
    <scope>NUCLEOTIDE SEQUENCE [LARGE SCALE GENOMIC DNA]</scope>
    <source>
        <strain evidence="1 2">SU872</strain>
    </source>
</reference>